<accession>M8BRR4</accession>
<name>M8BRR4_AEGTA</name>
<evidence type="ECO:0000256" key="2">
    <source>
        <dbReference type="ARBA" id="ARBA00022448"/>
    </source>
</evidence>
<comment type="subcellular location">
    <subcellularLocation>
        <location evidence="1">Cell membrane</location>
        <topology evidence="1">Multi-pass membrane protein</topology>
    </subcellularLocation>
</comment>
<dbReference type="Gene3D" id="1.20.1740.10">
    <property type="entry name" value="Amino acid/polyamine transporter I"/>
    <property type="match status" value="1"/>
</dbReference>
<evidence type="ECO:0000313" key="4">
    <source>
        <dbReference type="EnsemblPlants" id="EMT09474"/>
    </source>
</evidence>
<dbReference type="EnsemblPlants" id="EMT09474">
    <property type="protein sequence ID" value="EMT09474"/>
    <property type="gene ID" value="F775_33242"/>
</dbReference>
<protein>
    <recommendedName>
        <fullName evidence="5">Amino acid permease/ SLC12A domain-containing protein</fullName>
    </recommendedName>
</protein>
<evidence type="ECO:0000256" key="3">
    <source>
        <dbReference type="ARBA" id="ARBA00022475"/>
    </source>
</evidence>
<dbReference type="GO" id="GO:0022857">
    <property type="term" value="F:transmembrane transporter activity"/>
    <property type="evidence" value="ECO:0007669"/>
    <property type="project" value="InterPro"/>
</dbReference>
<keyword evidence="3" id="KW-0472">Membrane</keyword>
<keyword evidence="3" id="KW-1003">Cell membrane</keyword>
<evidence type="ECO:0008006" key="5">
    <source>
        <dbReference type="Google" id="ProtNLM"/>
    </source>
</evidence>
<keyword evidence="2" id="KW-0813">Transport</keyword>
<dbReference type="AlphaFoldDB" id="M8BRR4"/>
<dbReference type="ExpressionAtlas" id="M8BRR4">
    <property type="expression patterns" value="baseline"/>
</dbReference>
<evidence type="ECO:0000256" key="1">
    <source>
        <dbReference type="ARBA" id="ARBA00004651"/>
    </source>
</evidence>
<dbReference type="InterPro" id="IPR044566">
    <property type="entry name" value="RMV1-like"/>
</dbReference>
<organism evidence="4">
    <name type="scientific">Aegilops tauschii</name>
    <name type="common">Tausch's goatgrass</name>
    <name type="synonym">Aegilops squarrosa</name>
    <dbReference type="NCBI Taxonomy" id="37682"/>
    <lineage>
        <taxon>Eukaryota</taxon>
        <taxon>Viridiplantae</taxon>
        <taxon>Streptophyta</taxon>
        <taxon>Embryophyta</taxon>
        <taxon>Tracheophyta</taxon>
        <taxon>Spermatophyta</taxon>
        <taxon>Magnoliopsida</taxon>
        <taxon>Liliopsida</taxon>
        <taxon>Poales</taxon>
        <taxon>Poaceae</taxon>
        <taxon>BOP clade</taxon>
        <taxon>Pooideae</taxon>
        <taxon>Triticodae</taxon>
        <taxon>Triticeae</taxon>
        <taxon>Triticinae</taxon>
        <taxon>Aegilops</taxon>
    </lineage>
</organism>
<dbReference type="GO" id="GO:0005886">
    <property type="term" value="C:plasma membrane"/>
    <property type="evidence" value="ECO:0007669"/>
    <property type="project" value="UniProtKB-SubCell"/>
</dbReference>
<dbReference type="PANTHER" id="PTHR45826:SF22">
    <property type="entry name" value="EXPRESSED PROTEIN"/>
    <property type="match status" value="1"/>
</dbReference>
<proteinExistence type="predicted"/>
<sequence length="165" mass="18319">MAKYRKGGGATISSIGMFKAQMSSGSFQLLGMAELSLLPAVFARRTSYTGTPWVAIAASTVVMIAVSFLGFDHVANFLYSLGTLLEFASFWLRAKHLMLKRPYRVPLSLHALMAIPTERFHPVSPKSQKFTNLYWLQQFAKKNKPNACINAKTNCNMNATFEADT</sequence>
<dbReference type="PANTHER" id="PTHR45826">
    <property type="entry name" value="POLYAMINE TRANSPORTER PUT1"/>
    <property type="match status" value="1"/>
</dbReference>
<reference evidence="4" key="1">
    <citation type="submission" date="2015-06" db="UniProtKB">
        <authorList>
            <consortium name="EnsemblPlants"/>
        </authorList>
    </citation>
    <scope>IDENTIFICATION</scope>
</reference>